<evidence type="ECO:0000313" key="3">
    <source>
        <dbReference type="EMBL" id="HIY78759.1"/>
    </source>
</evidence>
<dbReference type="Gene3D" id="2.30.30.90">
    <property type="match status" value="1"/>
</dbReference>
<dbReference type="SMART" id="SM00899">
    <property type="entry name" value="FeoA"/>
    <property type="match status" value="1"/>
</dbReference>
<dbReference type="InterPro" id="IPR052713">
    <property type="entry name" value="FeoA"/>
</dbReference>
<dbReference type="InterPro" id="IPR008988">
    <property type="entry name" value="Transcriptional_repressor_C"/>
</dbReference>
<protein>
    <submittedName>
        <fullName evidence="3">Ferrous iron transport protein A</fullName>
    </submittedName>
</protein>
<name>A0A9D1Z9J1_9FIRM</name>
<feature type="domain" description="Ferrous iron transporter FeoA-like" evidence="2">
    <location>
        <begin position="1"/>
        <end position="73"/>
    </location>
</feature>
<evidence type="ECO:0000313" key="4">
    <source>
        <dbReference type="Proteomes" id="UP000824135"/>
    </source>
</evidence>
<reference evidence="3" key="1">
    <citation type="journal article" date="2021" name="PeerJ">
        <title>Extensive microbial diversity within the chicken gut microbiome revealed by metagenomics and culture.</title>
        <authorList>
            <person name="Gilroy R."/>
            <person name="Ravi A."/>
            <person name="Getino M."/>
            <person name="Pursley I."/>
            <person name="Horton D.L."/>
            <person name="Alikhan N.F."/>
            <person name="Baker D."/>
            <person name="Gharbi K."/>
            <person name="Hall N."/>
            <person name="Watson M."/>
            <person name="Adriaenssens E.M."/>
            <person name="Foster-Nyarko E."/>
            <person name="Jarju S."/>
            <person name="Secka A."/>
            <person name="Antonio M."/>
            <person name="Oren A."/>
            <person name="Chaudhuri R.R."/>
            <person name="La Ragione R."/>
            <person name="Hildebrand F."/>
            <person name="Pallen M.J."/>
        </authorList>
    </citation>
    <scope>NUCLEOTIDE SEQUENCE</scope>
    <source>
        <strain evidence="3">CHK199-9574</strain>
    </source>
</reference>
<dbReference type="AlphaFoldDB" id="A0A9D1Z9J1"/>
<dbReference type="Pfam" id="PF04023">
    <property type="entry name" value="FeoA"/>
    <property type="match status" value="1"/>
</dbReference>
<dbReference type="InterPro" id="IPR038157">
    <property type="entry name" value="FeoA_core_dom"/>
</dbReference>
<sequence length="78" mass="8575">MKLSELKAGESAVVQKTCLPEPLAERLAALNVRRESRVRLLRRAPFGGGYMLEAGGVRLALRKNLADKIDVEREEGGN</sequence>
<dbReference type="GO" id="GO:0046914">
    <property type="term" value="F:transition metal ion binding"/>
    <property type="evidence" value="ECO:0007669"/>
    <property type="project" value="InterPro"/>
</dbReference>
<accession>A0A9D1Z9J1</accession>
<keyword evidence="1" id="KW-0408">Iron</keyword>
<dbReference type="Proteomes" id="UP000824135">
    <property type="component" value="Unassembled WGS sequence"/>
</dbReference>
<reference evidence="3" key="2">
    <citation type="submission" date="2021-04" db="EMBL/GenBank/DDBJ databases">
        <authorList>
            <person name="Gilroy R."/>
        </authorList>
    </citation>
    <scope>NUCLEOTIDE SEQUENCE</scope>
    <source>
        <strain evidence="3">CHK199-9574</strain>
    </source>
</reference>
<dbReference type="EMBL" id="DXCO01000040">
    <property type="protein sequence ID" value="HIY78759.1"/>
    <property type="molecule type" value="Genomic_DNA"/>
</dbReference>
<dbReference type="PANTHER" id="PTHR42954:SF2">
    <property type="entry name" value="FE(2+) TRANSPORT PROTEIN A"/>
    <property type="match status" value="1"/>
</dbReference>
<dbReference type="PANTHER" id="PTHR42954">
    <property type="entry name" value="FE(2+) TRANSPORT PROTEIN A"/>
    <property type="match status" value="1"/>
</dbReference>
<evidence type="ECO:0000259" key="2">
    <source>
        <dbReference type="SMART" id="SM00899"/>
    </source>
</evidence>
<proteinExistence type="predicted"/>
<organism evidence="3 4">
    <name type="scientific">Candidatus Borkfalkia excrementavium</name>
    <dbReference type="NCBI Taxonomy" id="2838505"/>
    <lineage>
        <taxon>Bacteria</taxon>
        <taxon>Bacillati</taxon>
        <taxon>Bacillota</taxon>
        <taxon>Clostridia</taxon>
        <taxon>Christensenellales</taxon>
        <taxon>Christensenellaceae</taxon>
        <taxon>Candidatus Borkfalkia</taxon>
    </lineage>
</organism>
<evidence type="ECO:0000256" key="1">
    <source>
        <dbReference type="ARBA" id="ARBA00023004"/>
    </source>
</evidence>
<dbReference type="InterPro" id="IPR007167">
    <property type="entry name" value="Fe-transptr_FeoA-like"/>
</dbReference>
<gene>
    <name evidence="3" type="ORF">H9728_06905</name>
</gene>
<dbReference type="SUPFAM" id="SSF50037">
    <property type="entry name" value="C-terminal domain of transcriptional repressors"/>
    <property type="match status" value="1"/>
</dbReference>
<comment type="caution">
    <text evidence="3">The sequence shown here is derived from an EMBL/GenBank/DDBJ whole genome shotgun (WGS) entry which is preliminary data.</text>
</comment>